<sequence length="160" mass="16571">MTENKNSAAGNPLRTAWGRARLGTRTVPAMMPAIPLGILLAALIAAAAALAGFAPQQPLLGAAIVAALMALPMCALAWAFLVDRDSLEGAASRPEESVESRWYDNAAAGAFHDLLIFSGLGTAVLFLTPLEIEGSVGLLAVSVVGMLSAGVRYTVNRRRG</sequence>
<evidence type="ECO:0000313" key="3">
    <source>
        <dbReference type="Proteomes" id="UP001262032"/>
    </source>
</evidence>
<dbReference type="AlphaFoldDB" id="A0AAW8NDU0"/>
<gene>
    <name evidence="2" type="ORF">J2X12_003056</name>
</gene>
<reference evidence="2" key="1">
    <citation type="submission" date="2023-07" db="EMBL/GenBank/DDBJ databases">
        <title>Sorghum-associated microbial communities from plants grown in Nebraska, USA.</title>
        <authorList>
            <person name="Schachtman D."/>
        </authorList>
    </citation>
    <scope>NUCLEOTIDE SEQUENCE</scope>
    <source>
        <strain evidence="2">BE261</strain>
    </source>
</reference>
<dbReference type="EMBL" id="JAVDWN010000011">
    <property type="protein sequence ID" value="MDR7165011.1"/>
    <property type="molecule type" value="Genomic_DNA"/>
</dbReference>
<name>A0AAW8NDU0_PSEOX</name>
<accession>A0AAW8NDU0</accession>
<protein>
    <submittedName>
        <fullName evidence="2">Uncharacterized protein</fullName>
    </submittedName>
</protein>
<feature type="transmembrane region" description="Helical" evidence="1">
    <location>
        <begin position="29"/>
        <end position="53"/>
    </location>
</feature>
<dbReference type="GeneID" id="97423493"/>
<dbReference type="Proteomes" id="UP001262032">
    <property type="component" value="Unassembled WGS sequence"/>
</dbReference>
<keyword evidence="1" id="KW-0472">Membrane</keyword>
<keyword evidence="1" id="KW-1133">Transmembrane helix</keyword>
<evidence type="ECO:0000313" key="2">
    <source>
        <dbReference type="EMBL" id="MDR7165011.1"/>
    </source>
</evidence>
<dbReference type="RefSeq" id="WP_310113179.1">
    <property type="nucleotide sequence ID" value="NZ_JAVDTN010000011.1"/>
</dbReference>
<comment type="caution">
    <text evidence="2">The sequence shown here is derived from an EMBL/GenBank/DDBJ whole genome shotgun (WGS) entry which is preliminary data.</text>
</comment>
<feature type="transmembrane region" description="Helical" evidence="1">
    <location>
        <begin position="59"/>
        <end position="81"/>
    </location>
</feature>
<evidence type="ECO:0000256" key="1">
    <source>
        <dbReference type="SAM" id="Phobius"/>
    </source>
</evidence>
<feature type="transmembrane region" description="Helical" evidence="1">
    <location>
        <begin position="134"/>
        <end position="155"/>
    </location>
</feature>
<feature type="transmembrane region" description="Helical" evidence="1">
    <location>
        <begin position="102"/>
        <end position="128"/>
    </location>
</feature>
<proteinExistence type="predicted"/>
<organism evidence="2 3">
    <name type="scientific">Pseudarthrobacter oxydans</name>
    <name type="common">Arthrobacter oxydans</name>
    <dbReference type="NCBI Taxonomy" id="1671"/>
    <lineage>
        <taxon>Bacteria</taxon>
        <taxon>Bacillati</taxon>
        <taxon>Actinomycetota</taxon>
        <taxon>Actinomycetes</taxon>
        <taxon>Micrococcales</taxon>
        <taxon>Micrococcaceae</taxon>
        <taxon>Pseudarthrobacter</taxon>
    </lineage>
</organism>
<keyword evidence="1" id="KW-0812">Transmembrane</keyword>